<comment type="similarity">
    <text evidence="2">Belongs to the ABC transporter superfamily.</text>
</comment>
<dbReference type="GO" id="GO:0016887">
    <property type="term" value="F:ATP hydrolysis activity"/>
    <property type="evidence" value="ECO:0007669"/>
    <property type="project" value="InterPro"/>
</dbReference>
<feature type="domain" description="ABC transporter" evidence="9">
    <location>
        <begin position="261"/>
        <end position="482"/>
    </location>
</feature>
<dbReference type="EMBL" id="VLXZ01000004">
    <property type="protein sequence ID" value="TSB47181.1"/>
    <property type="molecule type" value="Genomic_DNA"/>
</dbReference>
<evidence type="ECO:0000256" key="5">
    <source>
        <dbReference type="ARBA" id="ARBA00022741"/>
    </source>
</evidence>
<dbReference type="GO" id="GO:0042626">
    <property type="term" value="F:ATPase-coupled transmembrane transporter activity"/>
    <property type="evidence" value="ECO:0007669"/>
    <property type="project" value="TreeGrafter"/>
</dbReference>
<dbReference type="InterPro" id="IPR017871">
    <property type="entry name" value="ABC_transporter-like_CS"/>
</dbReference>
<proteinExistence type="inferred from homology"/>
<dbReference type="PANTHER" id="PTHR43553">
    <property type="entry name" value="HEAVY METAL TRANSPORTER"/>
    <property type="match status" value="1"/>
</dbReference>
<accession>A0A554A0G3</accession>
<evidence type="ECO:0000256" key="8">
    <source>
        <dbReference type="ARBA" id="ARBA00023136"/>
    </source>
</evidence>
<dbReference type="PANTHER" id="PTHR43553:SF24">
    <property type="entry name" value="ENERGY-COUPLING FACTOR TRANSPORTER ATP-BINDING PROTEIN ECFA1"/>
    <property type="match status" value="1"/>
</dbReference>
<dbReference type="GO" id="GO:0043190">
    <property type="term" value="C:ATP-binding cassette (ABC) transporter complex"/>
    <property type="evidence" value="ECO:0007669"/>
    <property type="project" value="TreeGrafter"/>
</dbReference>
<evidence type="ECO:0000256" key="4">
    <source>
        <dbReference type="ARBA" id="ARBA00022475"/>
    </source>
</evidence>
<reference evidence="10 11" key="1">
    <citation type="submission" date="2019-07" db="EMBL/GenBank/DDBJ databases">
        <authorList>
            <person name="Park Y.J."/>
            <person name="Jeong S.E."/>
            <person name="Jung H.S."/>
        </authorList>
    </citation>
    <scope>NUCLEOTIDE SEQUENCE [LARGE SCALE GENOMIC DNA]</scope>
    <source>
        <strain evidence="11">P16(2019)</strain>
    </source>
</reference>
<organism evidence="10 11">
    <name type="scientific">Alkalicoccobacillus porphyridii</name>
    <dbReference type="NCBI Taxonomy" id="2597270"/>
    <lineage>
        <taxon>Bacteria</taxon>
        <taxon>Bacillati</taxon>
        <taxon>Bacillota</taxon>
        <taxon>Bacilli</taxon>
        <taxon>Bacillales</taxon>
        <taxon>Bacillaceae</taxon>
        <taxon>Alkalicoccobacillus</taxon>
    </lineage>
</organism>
<keyword evidence="7" id="KW-1278">Translocase</keyword>
<dbReference type="InterPro" id="IPR003439">
    <property type="entry name" value="ABC_transporter-like_ATP-bd"/>
</dbReference>
<keyword evidence="11" id="KW-1185">Reference proteome</keyword>
<comment type="caution">
    <text evidence="10">The sequence shown here is derived from an EMBL/GenBank/DDBJ whole genome shotgun (WGS) entry which is preliminary data.</text>
</comment>
<keyword evidence="6 10" id="KW-0067">ATP-binding</keyword>
<dbReference type="CDD" id="cd03225">
    <property type="entry name" value="ABC_cobalt_CbiO_domain1"/>
    <property type="match status" value="2"/>
</dbReference>
<evidence type="ECO:0000313" key="11">
    <source>
        <dbReference type="Proteomes" id="UP000318521"/>
    </source>
</evidence>
<keyword evidence="5" id="KW-0547">Nucleotide-binding</keyword>
<keyword evidence="3" id="KW-0813">Transport</keyword>
<dbReference type="OrthoDB" id="501320at2"/>
<dbReference type="SUPFAM" id="SSF52540">
    <property type="entry name" value="P-loop containing nucleoside triphosphate hydrolases"/>
    <property type="match status" value="2"/>
</dbReference>
<dbReference type="AlphaFoldDB" id="A0A554A0G3"/>
<dbReference type="InterPro" id="IPR003593">
    <property type="entry name" value="AAA+_ATPase"/>
</dbReference>
<comment type="subcellular location">
    <subcellularLocation>
        <location evidence="1">Cell membrane</location>
        <topology evidence="1">Peripheral membrane protein</topology>
    </subcellularLocation>
</comment>
<feature type="domain" description="ABC transporter" evidence="9">
    <location>
        <begin position="7"/>
        <end position="233"/>
    </location>
</feature>
<dbReference type="InterPro" id="IPR027417">
    <property type="entry name" value="P-loop_NTPase"/>
</dbReference>
<protein>
    <submittedName>
        <fullName evidence="10">ABC transporter ATP-binding protein</fullName>
    </submittedName>
</protein>
<dbReference type="SMART" id="SM00382">
    <property type="entry name" value="AAA"/>
    <property type="match status" value="2"/>
</dbReference>
<evidence type="ECO:0000256" key="1">
    <source>
        <dbReference type="ARBA" id="ARBA00004202"/>
    </source>
</evidence>
<evidence type="ECO:0000256" key="7">
    <source>
        <dbReference type="ARBA" id="ARBA00022967"/>
    </source>
</evidence>
<evidence type="ECO:0000256" key="3">
    <source>
        <dbReference type="ARBA" id="ARBA00022448"/>
    </source>
</evidence>
<dbReference type="GO" id="GO:0005524">
    <property type="term" value="F:ATP binding"/>
    <property type="evidence" value="ECO:0007669"/>
    <property type="project" value="UniProtKB-KW"/>
</dbReference>
<dbReference type="PROSITE" id="PS50893">
    <property type="entry name" value="ABC_TRANSPORTER_2"/>
    <property type="match status" value="2"/>
</dbReference>
<keyword evidence="4" id="KW-1003">Cell membrane</keyword>
<dbReference type="InterPro" id="IPR050095">
    <property type="entry name" value="ECF_ABC_transporter_ATP-bd"/>
</dbReference>
<dbReference type="Gene3D" id="3.40.50.300">
    <property type="entry name" value="P-loop containing nucleotide triphosphate hydrolases"/>
    <property type="match status" value="2"/>
</dbReference>
<dbReference type="Proteomes" id="UP000318521">
    <property type="component" value="Unassembled WGS sequence"/>
</dbReference>
<sequence>MKPMAAVKDLRLTFPGSGELLYKDLSLSIYEGEKVLILGPSGSGKSTLLQVLTGLIPKAIQLPLKYSECVTPESWGYVFQDPDTQFCMPYVDEEIAFVLENLGIKRDQMDALIRTYLEEVGLVFNNHHIPINQLSQGMKQRLAIASVLALQPSMLVFDEPTALLDPEGTKEIWNTIQEVGADKTVVIVEHKIDHVLDFVDRVIVFNADGQIAADGPVHEVFAQQKDQIKDYGIWYPGVWEEYATARVWHKHKHQEKDKPIIQLEDYHVKRGKKVVTSIESAAIYPGDWICITGENGAGKSTFLLGLMNVLPSSGYYLLNDVQVKKKDRVSQDIGFVFQNPEHQFITNNVWDEVAFTLTQDGVGGSESQALVEACLEAFALADYTTQHPYQLSVGQKRRLSVATAIVKDQKVLLLDEPTFGQDAKNTFALLEMIEACKKRGVAVVMVTHDMDILKHFANRIWTVQAGRLNEDKRVDDKVRVVP</sequence>
<evidence type="ECO:0000256" key="6">
    <source>
        <dbReference type="ARBA" id="ARBA00022840"/>
    </source>
</evidence>
<dbReference type="InterPro" id="IPR015856">
    <property type="entry name" value="ABC_transpr_CbiO/EcfA_su"/>
</dbReference>
<evidence type="ECO:0000259" key="9">
    <source>
        <dbReference type="PROSITE" id="PS50893"/>
    </source>
</evidence>
<dbReference type="Pfam" id="PF00005">
    <property type="entry name" value="ABC_tran"/>
    <property type="match status" value="2"/>
</dbReference>
<keyword evidence="8" id="KW-0472">Membrane</keyword>
<name>A0A554A0G3_9BACI</name>
<evidence type="ECO:0000256" key="2">
    <source>
        <dbReference type="ARBA" id="ARBA00005417"/>
    </source>
</evidence>
<gene>
    <name evidence="10" type="ORF">FN960_08725</name>
</gene>
<evidence type="ECO:0000313" key="10">
    <source>
        <dbReference type="EMBL" id="TSB47181.1"/>
    </source>
</evidence>
<dbReference type="PROSITE" id="PS00211">
    <property type="entry name" value="ABC_TRANSPORTER_1"/>
    <property type="match status" value="2"/>
</dbReference>